<comment type="caution">
    <text evidence="1">The sequence shown here is derived from an EMBL/GenBank/DDBJ whole genome shotgun (WGS) entry which is preliminary data.</text>
</comment>
<reference evidence="1 2" key="1">
    <citation type="submission" date="2023-07" db="EMBL/GenBank/DDBJ databases">
        <authorList>
            <person name="Peeters C."/>
        </authorList>
    </citation>
    <scope>NUCLEOTIDE SEQUENCE [LARGE SCALE GENOMIC DNA]</scope>
    <source>
        <strain evidence="1 2">LMG 19083</strain>
    </source>
</reference>
<sequence>MRSPVRSPVSHPPRNRGRVLTILAACCWLHQGLAAQGADDAARMRETYQRLIPRFDRNAFHRQLYLDSQESRSVVKGEIYAVMDYPFATVNGTFNDPLQGPVNWCDALMLHPNIKHCRVSGGGNGNTLIVNISRKPVAENLASTYLVQFDYDATNASPGYLQVKLHADSGPLNTRDYRIVLEAVSLGGDRTFLHLTYAYSYDMIGRLAMKAYLATFGRGKVGFTNIADPSAAQEEYVSGARGLMERNTMRYYLAVDAYLGAQSSPPDKRLEQSLSNWFNASEQYPRQLHEMERQPYMQMKYDEYRRQRTTP</sequence>
<proteinExistence type="predicted"/>
<protein>
    <submittedName>
        <fullName evidence="1">Uncharacterized protein</fullName>
    </submittedName>
</protein>
<name>A0ABN9ISF4_9RALS</name>
<evidence type="ECO:0000313" key="1">
    <source>
        <dbReference type="EMBL" id="CAJ0791676.1"/>
    </source>
</evidence>
<accession>A0ABN9ISF4</accession>
<organism evidence="1 2">
    <name type="scientific">Ralstonia psammae</name>
    <dbReference type="NCBI Taxonomy" id="3058598"/>
    <lineage>
        <taxon>Bacteria</taxon>
        <taxon>Pseudomonadati</taxon>
        <taxon>Pseudomonadota</taxon>
        <taxon>Betaproteobacteria</taxon>
        <taxon>Burkholderiales</taxon>
        <taxon>Burkholderiaceae</taxon>
        <taxon>Ralstonia</taxon>
    </lineage>
</organism>
<dbReference type="Proteomes" id="UP001189813">
    <property type="component" value="Unassembled WGS sequence"/>
</dbReference>
<keyword evidence="2" id="KW-1185">Reference proteome</keyword>
<gene>
    <name evidence="1" type="ORF">LMG19083_02184</name>
</gene>
<evidence type="ECO:0000313" key="2">
    <source>
        <dbReference type="Proteomes" id="UP001189813"/>
    </source>
</evidence>
<dbReference type="EMBL" id="CATZBU010000004">
    <property type="protein sequence ID" value="CAJ0791676.1"/>
    <property type="molecule type" value="Genomic_DNA"/>
</dbReference>
<dbReference type="RefSeq" id="WP_316665933.1">
    <property type="nucleotide sequence ID" value="NZ_CATZBU010000004.1"/>
</dbReference>